<keyword evidence="2" id="KW-0812">Transmembrane</keyword>
<dbReference type="PANTHER" id="PTHR48063:SF103">
    <property type="entry name" value="LEUCINE-RICH RECEPTOR-LIKE KINASE FAMILY PROTEIN"/>
    <property type="match status" value="1"/>
</dbReference>
<comment type="subcellular location">
    <subcellularLocation>
        <location evidence="1">Membrane</location>
        <topology evidence="1">Single-pass type I membrane protein</topology>
    </subcellularLocation>
</comment>
<evidence type="ECO:0000256" key="3">
    <source>
        <dbReference type="ARBA" id="ARBA00022729"/>
    </source>
</evidence>
<evidence type="ECO:0000256" key="4">
    <source>
        <dbReference type="ARBA" id="ARBA00022989"/>
    </source>
</evidence>
<evidence type="ECO:0000313" key="8">
    <source>
        <dbReference type="EMBL" id="WJZ85492.1"/>
    </source>
</evidence>
<evidence type="ECO:0000256" key="7">
    <source>
        <dbReference type="ARBA" id="ARBA00023180"/>
    </source>
</evidence>
<keyword evidence="3" id="KW-0732">Signal</keyword>
<evidence type="ECO:0000313" key="9">
    <source>
        <dbReference type="Proteomes" id="UP001227230"/>
    </source>
</evidence>
<dbReference type="Proteomes" id="UP001227230">
    <property type="component" value="Chromosome 4"/>
</dbReference>
<keyword evidence="7" id="KW-0325">Glycoprotein</keyword>
<accession>A0ABY9BS10</accession>
<evidence type="ECO:0000256" key="6">
    <source>
        <dbReference type="ARBA" id="ARBA00023170"/>
    </source>
</evidence>
<protein>
    <submittedName>
        <fullName evidence="8">Uncharacterized protein</fullName>
    </submittedName>
</protein>
<dbReference type="InterPro" id="IPR032675">
    <property type="entry name" value="LRR_dom_sf"/>
</dbReference>
<organism evidence="8 9">
    <name type="scientific">Vitis vinifera</name>
    <name type="common">Grape</name>
    <dbReference type="NCBI Taxonomy" id="29760"/>
    <lineage>
        <taxon>Eukaryota</taxon>
        <taxon>Viridiplantae</taxon>
        <taxon>Streptophyta</taxon>
        <taxon>Embryophyta</taxon>
        <taxon>Tracheophyta</taxon>
        <taxon>Spermatophyta</taxon>
        <taxon>Magnoliopsida</taxon>
        <taxon>eudicotyledons</taxon>
        <taxon>Gunneridae</taxon>
        <taxon>Pentapetalae</taxon>
        <taxon>rosids</taxon>
        <taxon>Vitales</taxon>
        <taxon>Vitaceae</taxon>
        <taxon>Viteae</taxon>
        <taxon>Vitis</taxon>
    </lineage>
</organism>
<evidence type="ECO:0000256" key="1">
    <source>
        <dbReference type="ARBA" id="ARBA00004479"/>
    </source>
</evidence>
<keyword evidence="6" id="KW-0675">Receptor</keyword>
<keyword evidence="5" id="KW-0472">Membrane</keyword>
<dbReference type="EMBL" id="CP126651">
    <property type="protein sequence ID" value="WJZ85492.1"/>
    <property type="molecule type" value="Genomic_DNA"/>
</dbReference>
<proteinExistence type="predicted"/>
<dbReference type="PANTHER" id="PTHR48063">
    <property type="entry name" value="LRR RECEPTOR-LIKE KINASE"/>
    <property type="match status" value="1"/>
</dbReference>
<evidence type="ECO:0000256" key="5">
    <source>
        <dbReference type="ARBA" id="ARBA00023136"/>
    </source>
</evidence>
<dbReference type="InterPro" id="IPR046956">
    <property type="entry name" value="RLP23-like"/>
</dbReference>
<gene>
    <name evidence="8" type="ORF">VitviT2T_005024</name>
</gene>
<name>A0ABY9BS10_VITVI</name>
<keyword evidence="9" id="KW-1185">Reference proteome</keyword>
<reference evidence="8 9" key="1">
    <citation type="journal article" date="2023" name="Hortic Res">
        <title>The complete reference genome for grapevine (Vitis vinifera L.) genetics and breeding.</title>
        <authorList>
            <person name="Shi X."/>
            <person name="Cao S."/>
            <person name="Wang X."/>
            <person name="Huang S."/>
            <person name="Wang Y."/>
            <person name="Liu Z."/>
            <person name="Liu W."/>
            <person name="Leng X."/>
            <person name="Peng Y."/>
            <person name="Wang N."/>
            <person name="Wang Y."/>
            <person name="Ma Z."/>
            <person name="Xu X."/>
            <person name="Zhang F."/>
            <person name="Xue H."/>
            <person name="Zhong H."/>
            <person name="Wang Y."/>
            <person name="Zhang K."/>
            <person name="Velt A."/>
            <person name="Avia K."/>
            <person name="Holtgrawe D."/>
            <person name="Grimplet J."/>
            <person name="Matus J.T."/>
            <person name="Ware D."/>
            <person name="Wu X."/>
            <person name="Wang H."/>
            <person name="Liu C."/>
            <person name="Fang Y."/>
            <person name="Rustenholz C."/>
            <person name="Cheng Z."/>
            <person name="Xiao H."/>
            <person name="Zhou Y."/>
        </authorList>
    </citation>
    <scope>NUCLEOTIDE SEQUENCE [LARGE SCALE GENOMIC DNA]</scope>
    <source>
        <strain evidence="9">cv. Pinot noir / PN40024</strain>
        <tissue evidence="8">Leaf</tissue>
    </source>
</reference>
<dbReference type="SUPFAM" id="SSF52047">
    <property type="entry name" value="RNI-like"/>
    <property type="match status" value="1"/>
</dbReference>
<sequence length="87" mass="10028">MLSGKVPEWLGSSSNLKILNLRSNIFDESIPPELCQLKKIQILDLSNNNMSDHAGIYALFQLLSKIKDWFYMTTTINMARLPRNLWS</sequence>
<evidence type="ECO:0000256" key="2">
    <source>
        <dbReference type="ARBA" id="ARBA00022692"/>
    </source>
</evidence>
<keyword evidence="4" id="KW-1133">Transmembrane helix</keyword>
<dbReference type="InterPro" id="IPR001611">
    <property type="entry name" value="Leu-rich_rpt"/>
</dbReference>
<dbReference type="Gene3D" id="3.80.10.10">
    <property type="entry name" value="Ribonuclease Inhibitor"/>
    <property type="match status" value="1"/>
</dbReference>
<dbReference type="Pfam" id="PF00560">
    <property type="entry name" value="LRR_1"/>
    <property type="match status" value="2"/>
</dbReference>